<gene>
    <name evidence="1" type="ORF">PV07_12624</name>
</gene>
<protein>
    <submittedName>
        <fullName evidence="1">Uncharacterized protein</fullName>
    </submittedName>
</protein>
<dbReference type="VEuPathDB" id="FungiDB:PV07_12624"/>
<dbReference type="RefSeq" id="XP_016242188.1">
    <property type="nucleotide sequence ID" value="XM_016400166.1"/>
</dbReference>
<sequence length="304" mass="33429">MFIFEETDFAVLYTPPENLKAVGGPSLPLRARQGHYSMFDVDIYKEYKSLERQTLCQLYEDEAYRQVPLRTLHRELREKLAGCPNRDEQLAPKISLARSLRSRLFFTYSSWTSIARHLPMIGFLADLEAALRPEVPTNSPADVPSRPQVLSYLGEALDRDFSSMSYVRIAAVILRQVGQQCNSIAARLSTFLQSSFSTWNPSSGGHVDLNLIGFLALMVDSLGGDCQPPVAGVDDSDSGASTDVEEKTLEDLDREAFFGELGAIVELLGQLWSSATTVERAGATVIGKSPKVTAGAAALMSRSR</sequence>
<reference evidence="1 2" key="1">
    <citation type="submission" date="2015-01" db="EMBL/GenBank/DDBJ databases">
        <title>The Genome Sequence of Cladophialophora immunda CBS83496.</title>
        <authorList>
            <consortium name="The Broad Institute Genomics Platform"/>
            <person name="Cuomo C."/>
            <person name="de Hoog S."/>
            <person name="Gorbushina A."/>
            <person name="Stielow B."/>
            <person name="Teixiera M."/>
            <person name="Abouelleil A."/>
            <person name="Chapman S.B."/>
            <person name="Priest M."/>
            <person name="Young S.K."/>
            <person name="Wortman J."/>
            <person name="Nusbaum C."/>
            <person name="Birren B."/>
        </authorList>
    </citation>
    <scope>NUCLEOTIDE SEQUENCE [LARGE SCALE GENOMIC DNA]</scope>
    <source>
        <strain evidence="1 2">CBS 83496</strain>
    </source>
</reference>
<name>A0A0D2AB34_9EURO</name>
<proteinExistence type="predicted"/>
<organism evidence="1 2">
    <name type="scientific">Cladophialophora immunda</name>
    <dbReference type="NCBI Taxonomy" id="569365"/>
    <lineage>
        <taxon>Eukaryota</taxon>
        <taxon>Fungi</taxon>
        <taxon>Dikarya</taxon>
        <taxon>Ascomycota</taxon>
        <taxon>Pezizomycotina</taxon>
        <taxon>Eurotiomycetes</taxon>
        <taxon>Chaetothyriomycetidae</taxon>
        <taxon>Chaetothyriales</taxon>
        <taxon>Herpotrichiellaceae</taxon>
        <taxon>Cladophialophora</taxon>
    </lineage>
</organism>
<accession>A0A0D2AB34</accession>
<dbReference type="EMBL" id="KN847070">
    <property type="protein sequence ID" value="KIW21972.1"/>
    <property type="molecule type" value="Genomic_DNA"/>
</dbReference>
<evidence type="ECO:0000313" key="2">
    <source>
        <dbReference type="Proteomes" id="UP000054466"/>
    </source>
</evidence>
<evidence type="ECO:0000313" key="1">
    <source>
        <dbReference type="EMBL" id="KIW21972.1"/>
    </source>
</evidence>
<keyword evidence="2" id="KW-1185">Reference proteome</keyword>
<dbReference type="AlphaFoldDB" id="A0A0D2AB34"/>
<dbReference type="GeneID" id="27351818"/>
<dbReference type="Proteomes" id="UP000054466">
    <property type="component" value="Unassembled WGS sequence"/>
</dbReference>
<dbReference type="HOGENOM" id="CLU_915281_0_0_1"/>